<evidence type="ECO:0000313" key="1">
    <source>
        <dbReference type="EMBL" id="MBA8826299.1"/>
    </source>
</evidence>
<name>A0A839E054_9PSEU</name>
<dbReference type="AlphaFoldDB" id="A0A839E054"/>
<proteinExistence type="predicted"/>
<sequence length="130" mass="13844">MKHDELLARVRDSGEYDTREETERVVRVVLAVLGVRLGGGEAEDLAAQVPDQVSGVLTVQADSGGVQVGIEDFLREVSRQLGTASTEAARWDASAVLTTLAEGITGGELNQLLSQLPSGYAPLFDHPELT</sequence>
<dbReference type="EMBL" id="JACGWZ010000005">
    <property type="protein sequence ID" value="MBA8826299.1"/>
    <property type="molecule type" value="Genomic_DNA"/>
</dbReference>
<dbReference type="Proteomes" id="UP000569329">
    <property type="component" value="Unassembled WGS sequence"/>
</dbReference>
<dbReference type="InterPro" id="IPR038282">
    <property type="entry name" value="DUF2267_sf"/>
</dbReference>
<gene>
    <name evidence="1" type="ORF">FHX42_003675</name>
</gene>
<evidence type="ECO:0000313" key="2">
    <source>
        <dbReference type="Proteomes" id="UP000569329"/>
    </source>
</evidence>
<accession>A0A839E054</accession>
<protein>
    <submittedName>
        <fullName evidence="1">Uncharacterized protein (DUF2267 family)</fullName>
    </submittedName>
</protein>
<dbReference type="Gene3D" id="1.10.490.110">
    <property type="entry name" value="Uncharacterized conserved protein DUF2267"/>
    <property type="match status" value="1"/>
</dbReference>
<comment type="caution">
    <text evidence="1">The sequence shown here is derived from an EMBL/GenBank/DDBJ whole genome shotgun (WGS) entry which is preliminary data.</text>
</comment>
<dbReference type="Pfam" id="PF10025">
    <property type="entry name" value="DUF2267"/>
    <property type="match status" value="1"/>
</dbReference>
<reference evidence="1 2" key="1">
    <citation type="submission" date="2020-07" db="EMBL/GenBank/DDBJ databases">
        <title>Sequencing the genomes of 1000 actinobacteria strains.</title>
        <authorList>
            <person name="Klenk H.-P."/>
        </authorList>
    </citation>
    <scope>NUCLEOTIDE SEQUENCE [LARGE SCALE GENOMIC DNA]</scope>
    <source>
        <strain evidence="1 2">DSM 45975</strain>
    </source>
</reference>
<keyword evidence="2" id="KW-1185">Reference proteome</keyword>
<dbReference type="RefSeq" id="WP_182545537.1">
    <property type="nucleotide sequence ID" value="NZ_JACGWZ010000005.1"/>
</dbReference>
<organism evidence="1 2">
    <name type="scientific">Halosaccharopolyspora lacisalsi</name>
    <dbReference type="NCBI Taxonomy" id="1000566"/>
    <lineage>
        <taxon>Bacteria</taxon>
        <taxon>Bacillati</taxon>
        <taxon>Actinomycetota</taxon>
        <taxon>Actinomycetes</taxon>
        <taxon>Pseudonocardiales</taxon>
        <taxon>Pseudonocardiaceae</taxon>
        <taxon>Halosaccharopolyspora</taxon>
    </lineage>
</organism>
<dbReference type="InterPro" id="IPR018727">
    <property type="entry name" value="DUF2267"/>
</dbReference>